<dbReference type="AlphaFoldDB" id="A0A926VD80"/>
<evidence type="ECO:0000313" key="3">
    <source>
        <dbReference type="Proteomes" id="UP000641646"/>
    </source>
</evidence>
<organism evidence="2 3">
    <name type="scientific">Aerosakkonema funiforme FACHB-1375</name>
    <dbReference type="NCBI Taxonomy" id="2949571"/>
    <lineage>
        <taxon>Bacteria</taxon>
        <taxon>Bacillati</taxon>
        <taxon>Cyanobacteriota</taxon>
        <taxon>Cyanophyceae</taxon>
        <taxon>Oscillatoriophycideae</taxon>
        <taxon>Aerosakkonematales</taxon>
        <taxon>Aerosakkonemataceae</taxon>
        <taxon>Aerosakkonema</taxon>
    </lineage>
</organism>
<accession>A0A926VD80</accession>
<evidence type="ECO:0000256" key="1">
    <source>
        <dbReference type="SAM" id="Phobius"/>
    </source>
</evidence>
<feature type="transmembrane region" description="Helical" evidence="1">
    <location>
        <begin position="892"/>
        <end position="912"/>
    </location>
</feature>
<feature type="transmembrane region" description="Helical" evidence="1">
    <location>
        <begin position="995"/>
        <end position="1021"/>
    </location>
</feature>
<dbReference type="SUPFAM" id="SSF82693">
    <property type="entry name" value="Multidrug efflux transporter AcrB pore domain, PN1, PN2, PC1 and PC2 subdomains"/>
    <property type="match status" value="3"/>
</dbReference>
<dbReference type="Gene3D" id="3.30.70.1320">
    <property type="entry name" value="Multidrug efflux transporter AcrB pore domain like"/>
    <property type="match status" value="1"/>
</dbReference>
<protein>
    <submittedName>
        <fullName evidence="2">Efflux RND transporter permease subunit</fullName>
    </submittedName>
</protein>
<dbReference type="InterPro" id="IPR001036">
    <property type="entry name" value="Acrflvin-R"/>
</dbReference>
<dbReference type="PANTHER" id="PTHR32063:SF77">
    <property type="entry name" value="ACR FAMILY TRANSPORT PROTEIN"/>
    <property type="match status" value="1"/>
</dbReference>
<reference evidence="2" key="2">
    <citation type="submission" date="2020-08" db="EMBL/GenBank/DDBJ databases">
        <authorList>
            <person name="Chen M."/>
            <person name="Teng W."/>
            <person name="Zhao L."/>
            <person name="Hu C."/>
            <person name="Zhou Y."/>
            <person name="Han B."/>
            <person name="Song L."/>
            <person name="Shu W."/>
        </authorList>
    </citation>
    <scope>NUCLEOTIDE SEQUENCE</scope>
    <source>
        <strain evidence="2">FACHB-1375</strain>
    </source>
</reference>
<dbReference type="Gene3D" id="3.30.70.1430">
    <property type="entry name" value="Multidrug efflux transporter AcrB pore domain"/>
    <property type="match status" value="2"/>
</dbReference>
<dbReference type="Gene3D" id="3.30.2090.10">
    <property type="entry name" value="Multidrug efflux transporter AcrB TolC docking domain, DN and DC subdomains"/>
    <property type="match status" value="2"/>
</dbReference>
<proteinExistence type="predicted"/>
<dbReference type="Proteomes" id="UP000641646">
    <property type="component" value="Unassembled WGS sequence"/>
</dbReference>
<feature type="transmembrane region" description="Helical" evidence="1">
    <location>
        <begin position="464"/>
        <end position="491"/>
    </location>
</feature>
<feature type="transmembrane region" description="Helical" evidence="1">
    <location>
        <begin position="334"/>
        <end position="354"/>
    </location>
</feature>
<dbReference type="SUPFAM" id="SSF82866">
    <property type="entry name" value="Multidrug efflux transporter AcrB transmembrane domain"/>
    <property type="match status" value="2"/>
</dbReference>
<dbReference type="InterPro" id="IPR027463">
    <property type="entry name" value="AcrB_DN_DC_subdom"/>
</dbReference>
<feature type="transmembrane region" description="Helical" evidence="1">
    <location>
        <begin position="432"/>
        <end position="452"/>
    </location>
</feature>
<dbReference type="PRINTS" id="PR00702">
    <property type="entry name" value="ACRIFLAVINRP"/>
</dbReference>
<dbReference type="GO" id="GO:0042910">
    <property type="term" value="F:xenobiotic transmembrane transporter activity"/>
    <property type="evidence" value="ECO:0007669"/>
    <property type="project" value="TreeGrafter"/>
</dbReference>
<feature type="transmembrane region" description="Helical" evidence="1">
    <location>
        <begin position="361"/>
        <end position="381"/>
    </location>
</feature>
<gene>
    <name evidence="2" type="ORF">H6G03_11275</name>
</gene>
<feature type="transmembrane region" description="Helical" evidence="1">
    <location>
        <begin position="862"/>
        <end position="885"/>
    </location>
</feature>
<dbReference type="PANTHER" id="PTHR32063">
    <property type="match status" value="1"/>
</dbReference>
<evidence type="ECO:0000313" key="2">
    <source>
        <dbReference type="EMBL" id="MBD2181678.1"/>
    </source>
</evidence>
<feature type="transmembrane region" description="Helical" evidence="1">
    <location>
        <begin position="964"/>
        <end position="983"/>
    </location>
</feature>
<dbReference type="Pfam" id="PF00873">
    <property type="entry name" value="ACR_tran"/>
    <property type="match status" value="1"/>
</dbReference>
<feature type="transmembrane region" description="Helical" evidence="1">
    <location>
        <begin position="387"/>
        <end position="411"/>
    </location>
</feature>
<keyword evidence="3" id="KW-1185">Reference proteome</keyword>
<comment type="caution">
    <text evidence="2">The sequence shown here is derived from an EMBL/GenBank/DDBJ whole genome shotgun (WGS) entry which is preliminary data.</text>
</comment>
<reference evidence="2" key="1">
    <citation type="journal article" date="2015" name="ISME J.">
        <title>Draft Genome Sequence of Streptomyces incarnatus NRRL8089, which Produces the Nucleoside Antibiotic Sinefungin.</title>
        <authorList>
            <person name="Oshima K."/>
            <person name="Hattori M."/>
            <person name="Shimizu H."/>
            <person name="Fukuda K."/>
            <person name="Nemoto M."/>
            <person name="Inagaki K."/>
            <person name="Tamura T."/>
        </authorList>
    </citation>
    <scope>NUCLEOTIDE SEQUENCE</scope>
    <source>
        <strain evidence="2">FACHB-1375</strain>
    </source>
</reference>
<name>A0A926VD80_9CYAN</name>
<dbReference type="GO" id="GO:0005886">
    <property type="term" value="C:plasma membrane"/>
    <property type="evidence" value="ECO:0007669"/>
    <property type="project" value="TreeGrafter"/>
</dbReference>
<keyword evidence="1" id="KW-0472">Membrane</keyword>
<feature type="transmembrane region" description="Helical" evidence="1">
    <location>
        <begin position="918"/>
        <end position="943"/>
    </location>
</feature>
<dbReference type="SUPFAM" id="SSF82714">
    <property type="entry name" value="Multidrug efflux transporter AcrB TolC docking domain, DN and DC subdomains"/>
    <property type="match status" value="2"/>
</dbReference>
<dbReference type="Gene3D" id="3.30.70.1440">
    <property type="entry name" value="Multidrug efflux transporter AcrB pore domain"/>
    <property type="match status" value="1"/>
</dbReference>
<keyword evidence="1" id="KW-0812">Transmembrane</keyword>
<sequence>MSFNISAWSIKQPIPTIVLFLVLTIGGLFSFPILGIDDSPNVDIPSVSVSVAQPGADPAELESQVTKKVEDAVAGLGNIDHILSTVTDGASSTTINFVLGTNSDRATNDVRNAVAQIRQSLPQDINDPVVKRVDFVGGSIMSYAVTSERLSPEQLSDLIDQKISRAILAVPGVGQVQRIGGVDREIRVNLNPDRLQSLGITATQVNDQIRNFNANLPGGRANVGNSEQTVRTLGSAPSVDDLKNYQITLPRGGFVPLSSLGEVRDSYAEARQAARLDGKPVVAFSILRSTGSTLVTVEEAVQKAVKEMEKTLPGDVKLKLIYTMADRIRQSYEASVDAVVLGAVLAVVTILVFLRDWRATLITAVALPLSAIPTFVVLKILNYTLNSMTLLALALVVGILVDDAIVEIENIERHMQMGKTPYKAALDASDEIGLAVVATTMTIVSVFAPVAFMGGIPGQFFKPFGVTVAVSVLFSLLVARTVTPMMAAYLLKDKKHHHDDKPHKDILSWVYRRLLKWALNNRVLTLIMAVALFFGSLQLIPHIPTGFIDRDDSGLSSVSIELPPGSTLEQTDAAAQQAAQILSTHPAVDTILATIGAPAVSGGARGGGGSGSSGVNTANLNVKLKAEEERPPGQHSKHIGQVEFEQQMLPKLQQVPGVRIGFSQGRLGSKKQLAILLKSEDGNLLTHTAENLVQQMSQIPGIVEVTSTASLVKPEILVKPDPLRAADQGVSVLSIARTASIATIGDIDANLAKFDLVDRQIPIRVQLTPEFRNDIDTIKNLQVPGKNNTLVPLMAVADISLGSGPSQINRYDRSRQVSVEANLNGMSLGDALKKVNQQTILKQLPAGVTQEPFGDAKVMKDIFTGFAFALATAVLFIYAVLVLLFSNFLHPIVIMAALPLSIGGALLGLLVGQRALGLYALIGVVLLMGIVTKNSILLVDYALMNEKEGKPLYKATLESGVARLRPILMTTIAMIAGMMPIALGIGAGSQVRAPMAIAVVGGLMTSTLLTLIVIPVLFTYMEGLQKWFRKRVRFG</sequence>
<dbReference type="EMBL" id="JACJPW010000024">
    <property type="protein sequence ID" value="MBD2181678.1"/>
    <property type="molecule type" value="Genomic_DNA"/>
</dbReference>
<keyword evidence="1" id="KW-1133">Transmembrane helix</keyword>
<dbReference type="Gene3D" id="1.20.1640.10">
    <property type="entry name" value="Multidrug efflux transporter AcrB transmembrane domain"/>
    <property type="match status" value="2"/>
</dbReference>
<feature type="transmembrane region" description="Helical" evidence="1">
    <location>
        <begin position="523"/>
        <end position="540"/>
    </location>
</feature>
<dbReference type="RefSeq" id="WP_190464486.1">
    <property type="nucleotide sequence ID" value="NZ_JACJPW010000024.1"/>
</dbReference>